<organism evidence="2 3">
    <name type="scientific">Vanrija albida</name>
    <dbReference type="NCBI Taxonomy" id="181172"/>
    <lineage>
        <taxon>Eukaryota</taxon>
        <taxon>Fungi</taxon>
        <taxon>Dikarya</taxon>
        <taxon>Basidiomycota</taxon>
        <taxon>Agaricomycotina</taxon>
        <taxon>Tremellomycetes</taxon>
        <taxon>Trichosporonales</taxon>
        <taxon>Trichosporonaceae</taxon>
        <taxon>Vanrija</taxon>
    </lineage>
</organism>
<feature type="domain" description="HD/PDEase" evidence="1">
    <location>
        <begin position="28"/>
        <end position="152"/>
    </location>
</feature>
<dbReference type="Proteomes" id="UP001565368">
    <property type="component" value="Unassembled WGS sequence"/>
</dbReference>
<dbReference type="GeneID" id="95989858"/>
<dbReference type="RefSeq" id="XP_069205134.1">
    <property type="nucleotide sequence ID" value="XM_069357197.1"/>
</dbReference>
<dbReference type="SUPFAM" id="SSF109604">
    <property type="entry name" value="HD-domain/PDEase-like"/>
    <property type="match status" value="1"/>
</dbReference>
<evidence type="ECO:0000313" key="3">
    <source>
        <dbReference type="Proteomes" id="UP001565368"/>
    </source>
</evidence>
<dbReference type="Gene3D" id="1.10.3210.50">
    <property type="match status" value="1"/>
</dbReference>
<dbReference type="PANTHER" id="PTHR33594">
    <property type="entry name" value="SUPERFAMILY HYDROLASE, PUTATIVE (AFU_ORTHOLOGUE AFUA_1G03035)-RELATED"/>
    <property type="match status" value="1"/>
</dbReference>
<name>A0ABR3PRU4_9TREE</name>
<evidence type="ECO:0000313" key="2">
    <source>
        <dbReference type="EMBL" id="KAL1405190.1"/>
    </source>
</evidence>
<dbReference type="InterPro" id="IPR003607">
    <property type="entry name" value="HD/PDEase_dom"/>
</dbReference>
<dbReference type="InterPro" id="IPR006674">
    <property type="entry name" value="HD_domain"/>
</dbReference>
<proteinExistence type="predicted"/>
<accession>A0ABR3PRU4</accession>
<protein>
    <recommendedName>
        <fullName evidence="1">HD/PDEase domain-containing protein</fullName>
    </recommendedName>
</protein>
<dbReference type="SMART" id="SM00471">
    <property type="entry name" value="HDc"/>
    <property type="match status" value="1"/>
</dbReference>
<gene>
    <name evidence="2" type="ORF">Q8F55_008815</name>
</gene>
<sequence length="221" mass="24597">MTTLPETPLPNVVSRVEALVKHHMQQYDPSHDWAHVDRVRNVALGLGKTLPGADIVVIELAALMHDLADAKYSQSTSLPDNVTRLLDEEPGLSRHQIDTILRIVPAVSYSTEKKLRAAGAWGEWHDTCAELHAVQDADRLDAIGAIGVMRCAAFSGAKNRVLLEREPNVAGVSCEGHFYDKLLKIKDLMKTDAGRQEAEQRHATMVSFLDALNQERNLWYK</sequence>
<evidence type="ECO:0000259" key="1">
    <source>
        <dbReference type="SMART" id="SM00471"/>
    </source>
</evidence>
<reference evidence="2 3" key="1">
    <citation type="submission" date="2023-08" db="EMBL/GenBank/DDBJ databases">
        <title>Annotated Genome Sequence of Vanrija albida AlHP1.</title>
        <authorList>
            <person name="Herzog R."/>
        </authorList>
    </citation>
    <scope>NUCLEOTIDE SEQUENCE [LARGE SCALE GENOMIC DNA]</scope>
    <source>
        <strain evidence="2 3">AlHP1</strain>
    </source>
</reference>
<keyword evidence="3" id="KW-1185">Reference proteome</keyword>
<dbReference type="PANTHER" id="PTHR33594:SF1">
    <property type="entry name" value="HD_PDEASE DOMAIN-CONTAINING PROTEIN"/>
    <property type="match status" value="1"/>
</dbReference>
<comment type="caution">
    <text evidence="2">The sequence shown here is derived from an EMBL/GenBank/DDBJ whole genome shotgun (WGS) entry which is preliminary data.</text>
</comment>
<dbReference type="Pfam" id="PF01966">
    <property type="entry name" value="HD"/>
    <property type="match status" value="1"/>
</dbReference>
<dbReference type="CDD" id="cd00077">
    <property type="entry name" value="HDc"/>
    <property type="match status" value="1"/>
</dbReference>
<dbReference type="EMBL" id="JBBXJM010000007">
    <property type="protein sequence ID" value="KAL1405190.1"/>
    <property type="molecule type" value="Genomic_DNA"/>
</dbReference>